<comment type="caution">
    <text evidence="2">The sequence shown here is derived from an EMBL/GenBank/DDBJ whole genome shotgun (WGS) entry which is preliminary data.</text>
</comment>
<sequence length="148" mass="17137">MSDVLALIKQYWGFTGINPEKVIAENEFGNFILHDVDGRFWRLCPEDLYCEIIADNKDEYNELVQEVEFNQDWFMEVILEKAVEKYGELKPGYKFHLLEPGALGGKYAVFNIQPMPVEKIIKFSGELEHKRQRAGGKKVSYTPLSQES</sequence>
<protein>
    <recommendedName>
        <fullName evidence="1">T6SS immunity protein Tdi1 C-terminal domain-containing protein</fullName>
    </recommendedName>
</protein>
<dbReference type="InterPro" id="IPR015002">
    <property type="entry name" value="T6SS_Tdi1_C"/>
</dbReference>
<dbReference type="STRING" id="207949.RED65_03640"/>
<reference evidence="2 3" key="1">
    <citation type="submission" date="2006-03" db="EMBL/GenBank/DDBJ databases">
        <authorList>
            <person name="Pinhassi J."/>
            <person name="Pedros-Alio C."/>
            <person name="Ferriera S."/>
            <person name="Johnson J."/>
            <person name="Kravitz S."/>
            <person name="Halpern A."/>
            <person name="Remington K."/>
            <person name="Beeson K."/>
            <person name="Tran B."/>
            <person name="Rogers Y.-H."/>
            <person name="Friedman R."/>
            <person name="Venter J.C."/>
        </authorList>
    </citation>
    <scope>NUCLEOTIDE SEQUENCE [LARGE SCALE GENOMIC DNA]</scope>
    <source>
        <strain evidence="2 3">RED65</strain>
    </source>
</reference>
<accession>Q1N1F0</accession>
<dbReference type="Pfam" id="PF08906">
    <property type="entry name" value="T6SS_Tdi1_C"/>
    <property type="match status" value="1"/>
</dbReference>
<dbReference type="Proteomes" id="UP000004263">
    <property type="component" value="Unassembled WGS sequence"/>
</dbReference>
<evidence type="ECO:0000313" key="3">
    <source>
        <dbReference type="Proteomes" id="UP000004263"/>
    </source>
</evidence>
<gene>
    <name evidence="2" type="ORF">RED65_03640</name>
</gene>
<dbReference type="AlphaFoldDB" id="Q1N1F0"/>
<evidence type="ECO:0000313" key="2">
    <source>
        <dbReference type="EMBL" id="EAT12100.1"/>
    </source>
</evidence>
<dbReference type="RefSeq" id="WP_007019060.1">
    <property type="nucleotide sequence ID" value="NZ_CH724120.1"/>
</dbReference>
<proteinExistence type="predicted"/>
<evidence type="ECO:0000259" key="1">
    <source>
        <dbReference type="Pfam" id="PF08906"/>
    </source>
</evidence>
<dbReference type="EMBL" id="AAQH01000010">
    <property type="protein sequence ID" value="EAT12100.1"/>
    <property type="molecule type" value="Genomic_DNA"/>
</dbReference>
<organism evidence="2 3">
    <name type="scientific">Bermanella marisrubri</name>
    <dbReference type="NCBI Taxonomy" id="207949"/>
    <lineage>
        <taxon>Bacteria</taxon>
        <taxon>Pseudomonadati</taxon>
        <taxon>Pseudomonadota</taxon>
        <taxon>Gammaproteobacteria</taxon>
        <taxon>Oceanospirillales</taxon>
        <taxon>Oceanospirillaceae</taxon>
        <taxon>Bermanella</taxon>
    </lineage>
</organism>
<keyword evidence="3" id="KW-1185">Reference proteome</keyword>
<feature type="domain" description="T6SS immunity protein Tdi1 C-terminal" evidence="1">
    <location>
        <begin position="55"/>
        <end position="127"/>
    </location>
</feature>
<dbReference type="OrthoDB" id="672028at2"/>
<dbReference type="HOGENOM" id="CLU_1785583_0_0_6"/>
<name>Q1N1F0_9GAMM</name>